<dbReference type="InterPro" id="IPR001466">
    <property type="entry name" value="Beta-lactam-related"/>
</dbReference>
<dbReference type="InterPro" id="IPR050789">
    <property type="entry name" value="Diverse_Enzym_Activities"/>
</dbReference>
<organism evidence="3 4">
    <name type="scientific">Brevibacillus formosus</name>
    <dbReference type="NCBI Taxonomy" id="54913"/>
    <lineage>
        <taxon>Bacteria</taxon>
        <taxon>Bacillati</taxon>
        <taxon>Bacillota</taxon>
        <taxon>Bacilli</taxon>
        <taxon>Bacillales</taxon>
        <taxon>Paenibacillaceae</taxon>
        <taxon>Brevibacillus</taxon>
    </lineage>
</organism>
<dbReference type="EMBL" id="BJOL01000003">
    <property type="protein sequence ID" value="GED56561.1"/>
    <property type="molecule type" value="Genomic_DNA"/>
</dbReference>
<sequence length="327" mass="37888">MHSPLFPIADPAKTRLDRELFKEFDRKIRNEKIVSCLIIQDGYLAYEYHKNKKQAQKLQKINSCTKSFISVLIGIALDQGLIAGLDTPISSYFPYLEQKSVDPVKRSITLFHLLTMTPGFDWPEFGEWQSFPRMLYSSDWVRFVLDRPLLDQPGEKMNYNSGCSHLLSAILQKATGMSTYDFAKKHLFQPLNIKDSYWYSDGQGIHNGGDGLRLTSRDMAKLGILYLQGGQWQEVQIVSAAWVQESIQPKFRTYERIGSYGLHWWSERIDSRKDWTEDNFYYFALGFGGQYILIVPSQKMIVVFSSELYDHSLRPLALFRKYILAAE</sequence>
<evidence type="ECO:0000313" key="3">
    <source>
        <dbReference type="EMBL" id="KLI00121.1"/>
    </source>
</evidence>
<dbReference type="GO" id="GO:0016787">
    <property type="term" value="F:hydrolase activity"/>
    <property type="evidence" value="ECO:0007669"/>
    <property type="project" value="UniProtKB-KW"/>
</dbReference>
<dbReference type="EMBL" id="LDCN01000002">
    <property type="protein sequence ID" value="KLI00121.1"/>
    <property type="molecule type" value="Genomic_DNA"/>
</dbReference>
<protein>
    <submittedName>
        <fullName evidence="2">6-aminohexanoate-dimer hydrolase</fullName>
    </submittedName>
    <submittedName>
        <fullName evidence="3">Penicillin-binding protein</fullName>
    </submittedName>
</protein>
<accession>A0A837KR18</accession>
<keyword evidence="2" id="KW-0378">Hydrolase</keyword>
<dbReference type="PANTHER" id="PTHR43283">
    <property type="entry name" value="BETA-LACTAMASE-RELATED"/>
    <property type="match status" value="1"/>
</dbReference>
<dbReference type="Proteomes" id="UP000035218">
    <property type="component" value="Unassembled WGS sequence"/>
</dbReference>
<evidence type="ECO:0000313" key="4">
    <source>
        <dbReference type="Proteomes" id="UP000035218"/>
    </source>
</evidence>
<dbReference type="Gene3D" id="3.40.710.10">
    <property type="entry name" value="DD-peptidase/beta-lactamase superfamily"/>
    <property type="match status" value="1"/>
</dbReference>
<evidence type="ECO:0000313" key="5">
    <source>
        <dbReference type="Proteomes" id="UP000319498"/>
    </source>
</evidence>
<name>A0A837KR18_9BACL</name>
<reference evidence="2 5" key="2">
    <citation type="submission" date="2019-06" db="EMBL/GenBank/DDBJ databases">
        <title>Whole genome shotgun sequence of Brevibacillus formosus NBRC 15716.</title>
        <authorList>
            <person name="Hosoyama A."/>
            <person name="Uohara A."/>
            <person name="Ohji S."/>
            <person name="Ichikawa N."/>
        </authorList>
    </citation>
    <scope>NUCLEOTIDE SEQUENCE [LARGE SCALE GENOMIC DNA]</scope>
    <source>
        <strain evidence="2 5">NBRC 15716</strain>
    </source>
</reference>
<comment type="caution">
    <text evidence="3">The sequence shown here is derived from an EMBL/GenBank/DDBJ whole genome shotgun (WGS) entry which is preliminary data.</text>
</comment>
<keyword evidence="5" id="KW-1185">Reference proteome</keyword>
<dbReference type="AlphaFoldDB" id="A0A837KR18"/>
<feature type="domain" description="Beta-lactamase-related" evidence="1">
    <location>
        <begin position="38"/>
        <end position="306"/>
    </location>
</feature>
<proteinExistence type="predicted"/>
<evidence type="ECO:0000313" key="2">
    <source>
        <dbReference type="EMBL" id="GED56561.1"/>
    </source>
</evidence>
<dbReference type="Proteomes" id="UP000319498">
    <property type="component" value="Unassembled WGS sequence"/>
</dbReference>
<dbReference type="RefSeq" id="WP_047069285.1">
    <property type="nucleotide sequence ID" value="NZ_BJOL01000003.1"/>
</dbReference>
<dbReference type="PANTHER" id="PTHR43283:SF7">
    <property type="entry name" value="BETA-LACTAMASE-RELATED DOMAIN-CONTAINING PROTEIN"/>
    <property type="match status" value="1"/>
</dbReference>
<dbReference type="Pfam" id="PF00144">
    <property type="entry name" value="Beta-lactamase"/>
    <property type="match status" value="1"/>
</dbReference>
<reference evidence="3 4" key="1">
    <citation type="submission" date="2015-05" db="EMBL/GenBank/DDBJ databases">
        <title>Genome sequencing project for genomic taxonomy and phylogenomics of Bacillus-like bacteria.</title>
        <authorList>
            <person name="Liu B."/>
            <person name="Wang J."/>
            <person name="Zhu Y."/>
            <person name="Liu G."/>
            <person name="Chen Q."/>
            <person name="Chen Z."/>
            <person name="Lan J."/>
            <person name="Che J."/>
            <person name="Ge C."/>
            <person name="Shi H."/>
            <person name="Pan Z."/>
            <person name="Liu X."/>
        </authorList>
    </citation>
    <scope>NUCLEOTIDE SEQUENCE [LARGE SCALE GENOMIC DNA]</scope>
    <source>
        <strain evidence="3 4">DSM 9885</strain>
    </source>
</reference>
<evidence type="ECO:0000259" key="1">
    <source>
        <dbReference type="Pfam" id="PF00144"/>
    </source>
</evidence>
<gene>
    <name evidence="3" type="ORF">AA984_08385</name>
    <name evidence="2" type="ORF">BFO01nite_06930</name>
</gene>
<dbReference type="SUPFAM" id="SSF56601">
    <property type="entry name" value="beta-lactamase/transpeptidase-like"/>
    <property type="match status" value="1"/>
</dbReference>
<dbReference type="GeneID" id="87585095"/>
<dbReference type="InterPro" id="IPR012338">
    <property type="entry name" value="Beta-lactam/transpept-like"/>
</dbReference>